<protein>
    <submittedName>
        <fullName evidence="2">Uncharacterized protein</fullName>
    </submittedName>
</protein>
<proteinExistence type="predicted"/>
<accession>A0A445M9I6</accession>
<organism evidence="2">
    <name type="scientific">Ensete ventricosum</name>
    <name type="common">Abyssinian banana</name>
    <name type="synonym">Musa ensete</name>
    <dbReference type="NCBI Taxonomy" id="4639"/>
    <lineage>
        <taxon>Eukaryota</taxon>
        <taxon>Viridiplantae</taxon>
        <taxon>Streptophyta</taxon>
        <taxon>Embryophyta</taxon>
        <taxon>Tracheophyta</taxon>
        <taxon>Spermatophyta</taxon>
        <taxon>Magnoliopsida</taxon>
        <taxon>Liliopsida</taxon>
        <taxon>Zingiberales</taxon>
        <taxon>Musaceae</taxon>
        <taxon>Ensete</taxon>
    </lineage>
</organism>
<feature type="compositionally biased region" description="Basic and acidic residues" evidence="1">
    <location>
        <begin position="8"/>
        <end position="22"/>
    </location>
</feature>
<dbReference type="Proteomes" id="UP000290560">
    <property type="component" value="Unassembled WGS sequence"/>
</dbReference>
<gene>
    <name evidence="2" type="ORF">BHM03_00002141</name>
</gene>
<name>A0A445M9I6_ENSVE</name>
<feature type="region of interest" description="Disordered" evidence="1">
    <location>
        <begin position="1"/>
        <end position="22"/>
    </location>
</feature>
<dbReference type="AlphaFoldDB" id="A0A445M9I6"/>
<evidence type="ECO:0000256" key="1">
    <source>
        <dbReference type="SAM" id="MobiDB-lite"/>
    </source>
</evidence>
<dbReference type="EMBL" id="KV875471">
    <property type="protein sequence ID" value="RZR70899.1"/>
    <property type="molecule type" value="Genomic_DNA"/>
</dbReference>
<evidence type="ECO:0000313" key="2">
    <source>
        <dbReference type="EMBL" id="RZR70899.1"/>
    </source>
</evidence>
<sequence>MDNTSCYECKKPRHSEDEKRNQKEVENLTLMSINNEEFAKGIGKLARNTPGDRRKKTVRLTARMPEAAGLARVQVRIRKVEGTTFLEIMAVELPVSDGCTIVAQVFGWLTTIELPIPYFKGAFSGCTVSVSG</sequence>
<reference evidence="2" key="1">
    <citation type="journal article" date="2018" name="Data Brief">
        <title>Genome sequence data from 17 accessions of Ensete ventricosum, a staple food crop for millions in Ethiopia.</title>
        <authorList>
            <person name="Yemataw Z."/>
            <person name="Muzemil S."/>
            <person name="Ambachew D."/>
            <person name="Tripathi L."/>
            <person name="Tesfaye K."/>
            <person name="Chala A."/>
            <person name="Farbos A."/>
            <person name="O'Neill P."/>
            <person name="Moore K."/>
            <person name="Grant M."/>
            <person name="Studholme D.J."/>
        </authorList>
    </citation>
    <scope>NUCLEOTIDE SEQUENCE [LARGE SCALE GENOMIC DNA]</scope>
    <source>
        <tissue evidence="2">Leaf</tissue>
    </source>
</reference>